<reference evidence="1" key="1">
    <citation type="submission" date="2020-03" db="EMBL/GenBank/DDBJ databases">
        <title>The deep terrestrial virosphere.</title>
        <authorList>
            <person name="Holmfeldt K."/>
            <person name="Nilsson E."/>
            <person name="Simone D."/>
            <person name="Lopez-Fernandez M."/>
            <person name="Wu X."/>
            <person name="de Brujin I."/>
            <person name="Lundin D."/>
            <person name="Andersson A."/>
            <person name="Bertilsson S."/>
            <person name="Dopson M."/>
        </authorList>
    </citation>
    <scope>NUCLEOTIDE SEQUENCE</scope>
    <source>
        <strain evidence="2">MM415A00493</strain>
        <strain evidence="1">MM415B01299</strain>
    </source>
</reference>
<dbReference type="EMBL" id="MT142469">
    <property type="protein sequence ID" value="QJA81762.1"/>
    <property type="molecule type" value="Genomic_DNA"/>
</dbReference>
<protein>
    <submittedName>
        <fullName evidence="1">Uncharacterized protein</fullName>
    </submittedName>
</protein>
<evidence type="ECO:0000313" key="1">
    <source>
        <dbReference type="EMBL" id="QJA59436.1"/>
    </source>
</evidence>
<dbReference type="AlphaFoldDB" id="A0A6M3IPN6"/>
<sequence>MKTLEEQKIITKFCVNCKYYWVTTGCEHNNHPTHKPHSECPDYERMQILNPGL</sequence>
<organism evidence="1">
    <name type="scientific">viral metagenome</name>
    <dbReference type="NCBI Taxonomy" id="1070528"/>
    <lineage>
        <taxon>unclassified sequences</taxon>
        <taxon>metagenomes</taxon>
        <taxon>organismal metagenomes</taxon>
    </lineage>
</organism>
<evidence type="ECO:0000313" key="2">
    <source>
        <dbReference type="EMBL" id="QJA81762.1"/>
    </source>
</evidence>
<name>A0A6M3IPN6_9ZZZZ</name>
<dbReference type="EMBL" id="MT141369">
    <property type="protein sequence ID" value="QJA59436.1"/>
    <property type="molecule type" value="Genomic_DNA"/>
</dbReference>
<accession>A0A6M3IPN6</accession>
<proteinExistence type="predicted"/>
<gene>
    <name evidence="2" type="ORF">MM415A00493_0006</name>
    <name evidence="1" type="ORF">MM415B01299_0015</name>
</gene>